<dbReference type="AlphaFoldDB" id="A0AAD5G9I5"/>
<accession>A0AAD5G9I5</accession>
<evidence type="ECO:0000313" key="2">
    <source>
        <dbReference type="Proteomes" id="UP001206925"/>
    </source>
</evidence>
<gene>
    <name evidence="1" type="ORF">M8C21_018251</name>
</gene>
<dbReference type="EMBL" id="JAMZMK010010012">
    <property type="protein sequence ID" value="KAI7733389.1"/>
    <property type="molecule type" value="Genomic_DNA"/>
</dbReference>
<name>A0AAD5G9I5_AMBAR</name>
<keyword evidence="2" id="KW-1185">Reference proteome</keyword>
<comment type="caution">
    <text evidence="1">The sequence shown here is derived from an EMBL/GenBank/DDBJ whole genome shotgun (WGS) entry which is preliminary data.</text>
</comment>
<organism evidence="1 2">
    <name type="scientific">Ambrosia artemisiifolia</name>
    <name type="common">Common ragweed</name>
    <dbReference type="NCBI Taxonomy" id="4212"/>
    <lineage>
        <taxon>Eukaryota</taxon>
        <taxon>Viridiplantae</taxon>
        <taxon>Streptophyta</taxon>
        <taxon>Embryophyta</taxon>
        <taxon>Tracheophyta</taxon>
        <taxon>Spermatophyta</taxon>
        <taxon>Magnoliopsida</taxon>
        <taxon>eudicotyledons</taxon>
        <taxon>Gunneridae</taxon>
        <taxon>Pentapetalae</taxon>
        <taxon>asterids</taxon>
        <taxon>campanulids</taxon>
        <taxon>Asterales</taxon>
        <taxon>Asteraceae</taxon>
        <taxon>Asteroideae</taxon>
        <taxon>Heliantheae alliance</taxon>
        <taxon>Heliantheae</taxon>
        <taxon>Ambrosia</taxon>
    </lineage>
</organism>
<reference evidence="1" key="1">
    <citation type="submission" date="2022-06" db="EMBL/GenBank/DDBJ databases">
        <title>Uncovering the hologenomic basis of an extraordinary plant invasion.</title>
        <authorList>
            <person name="Bieker V.C."/>
            <person name="Martin M.D."/>
            <person name="Gilbert T."/>
            <person name="Hodgins K."/>
            <person name="Battlay P."/>
            <person name="Petersen B."/>
            <person name="Wilson J."/>
        </authorList>
    </citation>
    <scope>NUCLEOTIDE SEQUENCE</scope>
    <source>
        <strain evidence="1">AA19_3_7</strain>
        <tissue evidence="1">Leaf</tissue>
    </source>
</reference>
<sequence length="19" mass="2196">MTRSTAMVMWRLNPISTTV</sequence>
<dbReference type="Proteomes" id="UP001206925">
    <property type="component" value="Unassembled WGS sequence"/>
</dbReference>
<proteinExistence type="predicted"/>
<protein>
    <submittedName>
        <fullName evidence="1">Uncharacterized protein</fullName>
    </submittedName>
</protein>
<evidence type="ECO:0000313" key="1">
    <source>
        <dbReference type="EMBL" id="KAI7733389.1"/>
    </source>
</evidence>